<keyword evidence="1" id="KW-0472">Membrane</keyword>
<comment type="caution">
    <text evidence="2">The sequence shown here is derived from an EMBL/GenBank/DDBJ whole genome shotgun (WGS) entry which is preliminary data.</text>
</comment>
<keyword evidence="1" id="KW-0812">Transmembrane</keyword>
<dbReference type="Proteomes" id="UP000265801">
    <property type="component" value="Unassembled WGS sequence"/>
</dbReference>
<evidence type="ECO:0000313" key="3">
    <source>
        <dbReference type="Proteomes" id="UP000265801"/>
    </source>
</evidence>
<evidence type="ECO:0000256" key="1">
    <source>
        <dbReference type="SAM" id="Phobius"/>
    </source>
</evidence>
<feature type="transmembrane region" description="Helical" evidence="1">
    <location>
        <begin position="34"/>
        <end position="51"/>
    </location>
</feature>
<accession>A0A3A1QVM8</accession>
<protein>
    <submittedName>
        <fullName evidence="2">Uncharacterized protein</fullName>
    </submittedName>
</protein>
<dbReference type="OrthoDB" id="2942660at2"/>
<evidence type="ECO:0000313" key="2">
    <source>
        <dbReference type="EMBL" id="RIW29484.1"/>
    </source>
</evidence>
<name>A0A3A1QVM8_9BACI</name>
<keyword evidence="3" id="KW-1185">Reference proteome</keyword>
<dbReference type="AlphaFoldDB" id="A0A3A1QVM8"/>
<organism evidence="2 3">
    <name type="scientific">Bacillus salacetis</name>
    <dbReference type="NCBI Taxonomy" id="2315464"/>
    <lineage>
        <taxon>Bacteria</taxon>
        <taxon>Bacillati</taxon>
        <taxon>Bacillota</taxon>
        <taxon>Bacilli</taxon>
        <taxon>Bacillales</taxon>
        <taxon>Bacillaceae</taxon>
        <taxon>Bacillus</taxon>
    </lineage>
</organism>
<reference evidence="2 3" key="1">
    <citation type="submission" date="2018-09" db="EMBL/GenBank/DDBJ databases">
        <title>Bacillus saliacetes sp. nov., isolated from Thai shrimp paste (Ka-pi).</title>
        <authorList>
            <person name="Daroonpunt R."/>
            <person name="Tanasupawat S."/>
            <person name="Yiamsombut S."/>
        </authorList>
    </citation>
    <scope>NUCLEOTIDE SEQUENCE [LARGE SCALE GENOMIC DNA]</scope>
    <source>
        <strain evidence="2 3">SKP7-4</strain>
    </source>
</reference>
<sequence length="82" mass="9823">MKNYIAFLVQLIVWSAFSIAQWLSNKDHIEYKWIMFIIFFYFGFIIAKKILQSPKRTFVITLISLSTFFSLKVFFEQVIISI</sequence>
<gene>
    <name evidence="2" type="ORF">D3H55_18770</name>
</gene>
<keyword evidence="1" id="KW-1133">Transmembrane helix</keyword>
<feature type="transmembrane region" description="Helical" evidence="1">
    <location>
        <begin position="58"/>
        <end position="80"/>
    </location>
</feature>
<dbReference type="EMBL" id="QXIR01000032">
    <property type="protein sequence ID" value="RIW29484.1"/>
    <property type="molecule type" value="Genomic_DNA"/>
</dbReference>
<proteinExistence type="predicted"/>